<evidence type="ECO:0000313" key="3">
    <source>
        <dbReference type="Ensembl" id="ENSORLP00000032571.1"/>
    </source>
</evidence>
<accession>A0A3B3HMM0</accession>
<dbReference type="AlphaFoldDB" id="A0A3B3HMM0"/>
<feature type="domain" description="Sleeping Beauty transposase HTH" evidence="2">
    <location>
        <begin position="2"/>
        <end position="52"/>
    </location>
</feature>
<dbReference type="InParanoid" id="A0A3B3HMM0"/>
<reference evidence="3" key="2">
    <citation type="submission" date="2025-08" db="UniProtKB">
        <authorList>
            <consortium name="Ensembl"/>
        </authorList>
    </citation>
    <scope>IDENTIFICATION</scope>
    <source>
        <strain evidence="3">Hd-rR</strain>
    </source>
</reference>
<dbReference type="PANTHER" id="PTHR46579:SF1">
    <property type="entry name" value="F5_8 TYPE C DOMAIN-CONTAINING PROTEIN"/>
    <property type="match status" value="1"/>
</dbReference>
<sequence length="957" mass="107143">MPRRNEIPVGIRLRIVEMHQAGKGYKSISKSLDIHLSTVRQIIHKWKRFKTVATLPRSGRPVKNNPIPAPRKLSKDNDEQAGPADDNGVQNIKKKIKSRIIPDVVKPESFSSDAESSNKDPSVSETLWLKLAQHHMKKTCNSWISASQVYCRPVPTVQAEDPDNEMDDYNIVYEVGEEADSSSTDVEEDFMANHFFQEQIDDAEDPGHERLGRCALSSDDEASEEDPMAQPFDPDFNQEKKIYSGSTVTAGALLLLLLTFILKHKLSNAAAKDLLDLLDLLNLVVPGCLPKSLQFLKNHPSQHCAEAETHLYCPKCASYIGVEPGNRCEVCQQRLSKRCLLEKAHYFMVMPLEIQLRNILTRVHSKLGKHFVRDGCLSDVVTGKEYKGDRQAGSITLTFKCDGFPLLDSKFSIWPILCTINELPYAERGRNVLLHTLWFGRGRPHVQSFFTPFVYELHKLSSEGFRWTDGTGSERRTTVAAKVCLCDPASRSLVQNLQSFGCSFCYHKGELVPKGQGFTRVYPVPTDRCDLRHVAETAKSFQHRQTGVKGPSPLVLLPSFDIVKGSVPDYMHCFCLGVVPDFVDLWFDSDLAHKPFHLTPQHLTDLDKALCAIQPPSEVGPGPRRVSDRKLWTASEWRAFALLYSPVLLEDALPILYHIHWMLLVSALHILLSPFATQEQLSYAESSLLQFVAQVPSLYGLENCSFNCHLLTHLAESARDWGLLWANSAFAFEGASSRLLQMYSASKSASSQIFSRVFSYEDALRRGSLVLQGASAEMKDLFRSMTSCDVVMRSSVDSEQTLGSGSQRFLTAAEVAALQKVHRGQHQGSVTQHKCLVHNNMLISTPGHSATTKRNDSVIETSSGFAVVQSIVALKDVCSCEEKLGCSCKTFVLFCKKLFPWRSHGAQLDANIAEFLVRVRRSDELCAVTCGDVVAKCFAIERERRVYVVKMPVFEMH</sequence>
<dbReference type="Gene3D" id="1.10.10.10">
    <property type="entry name" value="Winged helix-like DNA-binding domain superfamily/Winged helix DNA-binding domain"/>
    <property type="match status" value="1"/>
</dbReference>
<protein>
    <recommendedName>
        <fullName evidence="2">Sleeping Beauty transposase HTH domain-containing protein</fullName>
    </recommendedName>
</protein>
<name>A0A3B3HMM0_ORYLA</name>
<organism evidence="3 4">
    <name type="scientific">Oryzias latipes</name>
    <name type="common">Japanese rice fish</name>
    <name type="synonym">Japanese killifish</name>
    <dbReference type="NCBI Taxonomy" id="8090"/>
    <lineage>
        <taxon>Eukaryota</taxon>
        <taxon>Metazoa</taxon>
        <taxon>Chordata</taxon>
        <taxon>Craniata</taxon>
        <taxon>Vertebrata</taxon>
        <taxon>Euteleostomi</taxon>
        <taxon>Actinopterygii</taxon>
        <taxon>Neopterygii</taxon>
        <taxon>Teleostei</taxon>
        <taxon>Neoteleostei</taxon>
        <taxon>Acanthomorphata</taxon>
        <taxon>Ovalentaria</taxon>
        <taxon>Atherinomorphae</taxon>
        <taxon>Beloniformes</taxon>
        <taxon>Adrianichthyidae</taxon>
        <taxon>Oryziinae</taxon>
        <taxon>Oryzias</taxon>
    </lineage>
</organism>
<dbReference type="Ensembl" id="ENSORLT00000031791.1">
    <property type="protein sequence ID" value="ENSORLP00000032571.1"/>
    <property type="gene ID" value="ENSORLG00000026218.1"/>
</dbReference>
<dbReference type="InterPro" id="IPR057667">
    <property type="entry name" value="HTH_SB"/>
</dbReference>
<dbReference type="SUPFAM" id="SSF46689">
    <property type="entry name" value="Homeodomain-like"/>
    <property type="match status" value="1"/>
</dbReference>
<reference evidence="3 4" key="1">
    <citation type="journal article" date="2007" name="Nature">
        <title>The medaka draft genome and insights into vertebrate genome evolution.</title>
        <authorList>
            <person name="Kasahara M."/>
            <person name="Naruse K."/>
            <person name="Sasaki S."/>
            <person name="Nakatani Y."/>
            <person name="Qu W."/>
            <person name="Ahsan B."/>
            <person name="Yamada T."/>
            <person name="Nagayasu Y."/>
            <person name="Doi K."/>
            <person name="Kasai Y."/>
            <person name="Jindo T."/>
            <person name="Kobayashi D."/>
            <person name="Shimada A."/>
            <person name="Toyoda A."/>
            <person name="Kuroki Y."/>
            <person name="Fujiyama A."/>
            <person name="Sasaki T."/>
            <person name="Shimizu A."/>
            <person name="Asakawa S."/>
            <person name="Shimizu N."/>
            <person name="Hashimoto S."/>
            <person name="Yang J."/>
            <person name="Lee Y."/>
            <person name="Matsushima K."/>
            <person name="Sugano S."/>
            <person name="Sakaizumi M."/>
            <person name="Narita T."/>
            <person name="Ohishi K."/>
            <person name="Haga S."/>
            <person name="Ohta F."/>
            <person name="Nomoto H."/>
            <person name="Nogata K."/>
            <person name="Morishita T."/>
            <person name="Endo T."/>
            <person name="Shin-I T."/>
            <person name="Takeda H."/>
            <person name="Morishita S."/>
            <person name="Kohara Y."/>
        </authorList>
    </citation>
    <scope>NUCLEOTIDE SEQUENCE [LARGE SCALE GENOMIC DNA]</scope>
    <source>
        <strain evidence="3 4">Hd-rR</strain>
    </source>
</reference>
<evidence type="ECO:0000259" key="2">
    <source>
        <dbReference type="Pfam" id="PF25787"/>
    </source>
</evidence>
<dbReference type="Pfam" id="PF25787">
    <property type="entry name" value="HTH_SB"/>
    <property type="match status" value="1"/>
</dbReference>
<reference evidence="3" key="3">
    <citation type="submission" date="2025-09" db="UniProtKB">
        <authorList>
            <consortium name="Ensembl"/>
        </authorList>
    </citation>
    <scope>IDENTIFICATION</scope>
    <source>
        <strain evidence="3">Hd-rR</strain>
    </source>
</reference>
<feature type="region of interest" description="Disordered" evidence="1">
    <location>
        <begin position="57"/>
        <end position="93"/>
    </location>
</feature>
<dbReference type="InterPro" id="IPR036388">
    <property type="entry name" value="WH-like_DNA-bd_sf"/>
</dbReference>
<proteinExistence type="predicted"/>
<dbReference type="GeneTree" id="ENSGT00940000176281"/>
<dbReference type="PANTHER" id="PTHR46579">
    <property type="entry name" value="F5/8 TYPE C DOMAIN-CONTAINING PROTEIN-RELATED"/>
    <property type="match status" value="1"/>
</dbReference>
<gene>
    <name evidence="3" type="primary">LOC105354509</name>
</gene>
<dbReference type="InterPro" id="IPR009057">
    <property type="entry name" value="Homeodomain-like_sf"/>
</dbReference>
<keyword evidence="4" id="KW-1185">Reference proteome</keyword>
<dbReference type="Bgee" id="ENSORLG00000026218">
    <property type="expression patterns" value="Expressed in animal zygote and 12 other cell types or tissues"/>
</dbReference>
<evidence type="ECO:0000256" key="1">
    <source>
        <dbReference type="SAM" id="MobiDB-lite"/>
    </source>
</evidence>
<evidence type="ECO:0000313" key="4">
    <source>
        <dbReference type="Proteomes" id="UP000001038"/>
    </source>
</evidence>
<dbReference type="Proteomes" id="UP000001038">
    <property type="component" value="Chromosome 8"/>
</dbReference>